<name>A0A847ETD9_9BACT</name>
<dbReference type="EMBL" id="JAAZAL010000064">
    <property type="protein sequence ID" value="NLE30982.1"/>
    <property type="molecule type" value="Genomic_DNA"/>
</dbReference>
<evidence type="ECO:0000256" key="1">
    <source>
        <dbReference type="SAM" id="Phobius"/>
    </source>
</evidence>
<dbReference type="Pfam" id="PF07853">
    <property type="entry name" value="DUF1648"/>
    <property type="match status" value="1"/>
</dbReference>
<keyword evidence="1" id="KW-0472">Membrane</keyword>
<feature type="non-terminal residue" evidence="3">
    <location>
        <position position="98"/>
    </location>
</feature>
<feature type="transmembrane region" description="Helical" evidence="1">
    <location>
        <begin position="5"/>
        <end position="22"/>
    </location>
</feature>
<evidence type="ECO:0000313" key="3">
    <source>
        <dbReference type="EMBL" id="NLE30982.1"/>
    </source>
</evidence>
<keyword evidence="1" id="KW-0812">Transmembrane</keyword>
<sequence length="98" mass="11652">MKKNIIPFFTIFVSIFTSFLFYNELPVKMASHWNAQGIVDGYSSRVFNVLFFPLLEIFLFLLLTYVPKLDPKKKNIKLFESNYSLFISIMMIFMYIVQ</sequence>
<dbReference type="PANTHER" id="PTHR37810:SF5">
    <property type="entry name" value="IMMUNITY PROTEIN SDPI"/>
    <property type="match status" value="1"/>
</dbReference>
<dbReference type="InterPro" id="IPR012867">
    <property type="entry name" value="DUF1648"/>
</dbReference>
<gene>
    <name evidence="3" type="ORF">GX618_01775</name>
</gene>
<comment type="caution">
    <text evidence="3">The sequence shown here is derived from an EMBL/GenBank/DDBJ whole genome shotgun (WGS) entry which is preliminary data.</text>
</comment>
<dbReference type="AlphaFoldDB" id="A0A847ETD9"/>
<reference evidence="3 4" key="1">
    <citation type="journal article" date="2020" name="Biotechnol. Biofuels">
        <title>New insights from the biogas microbiome by comprehensive genome-resolved metagenomics of nearly 1600 species originating from multiple anaerobic digesters.</title>
        <authorList>
            <person name="Campanaro S."/>
            <person name="Treu L."/>
            <person name="Rodriguez-R L.M."/>
            <person name="Kovalovszki A."/>
            <person name="Ziels R.M."/>
            <person name="Maus I."/>
            <person name="Zhu X."/>
            <person name="Kougias P.G."/>
            <person name="Basile A."/>
            <person name="Luo G."/>
            <person name="Schluter A."/>
            <person name="Konstantinidis K.T."/>
            <person name="Angelidaki I."/>
        </authorList>
    </citation>
    <scope>NUCLEOTIDE SEQUENCE [LARGE SCALE GENOMIC DNA]</scope>
    <source>
        <strain evidence="3">AS06rmzACSIP_421</strain>
    </source>
</reference>
<dbReference type="Proteomes" id="UP000554004">
    <property type="component" value="Unassembled WGS sequence"/>
</dbReference>
<keyword evidence="1" id="KW-1133">Transmembrane helix</keyword>
<feature type="domain" description="DUF1648" evidence="2">
    <location>
        <begin position="10"/>
        <end position="55"/>
    </location>
</feature>
<evidence type="ECO:0000259" key="2">
    <source>
        <dbReference type="Pfam" id="PF07853"/>
    </source>
</evidence>
<evidence type="ECO:0000313" key="4">
    <source>
        <dbReference type="Proteomes" id="UP000554004"/>
    </source>
</evidence>
<dbReference type="PANTHER" id="PTHR37810">
    <property type="entry name" value="IMMUNITY PROTEIN SDPI"/>
    <property type="match status" value="1"/>
</dbReference>
<feature type="transmembrane region" description="Helical" evidence="1">
    <location>
        <begin position="42"/>
        <end position="66"/>
    </location>
</feature>
<feature type="transmembrane region" description="Helical" evidence="1">
    <location>
        <begin position="78"/>
        <end position="97"/>
    </location>
</feature>
<proteinExistence type="predicted"/>
<dbReference type="GO" id="GO:0009636">
    <property type="term" value="P:response to toxic substance"/>
    <property type="evidence" value="ECO:0007669"/>
    <property type="project" value="TreeGrafter"/>
</dbReference>
<organism evidence="3 4">
    <name type="scientific">Candidatus Dojkabacteria bacterium</name>
    <dbReference type="NCBI Taxonomy" id="2099670"/>
    <lineage>
        <taxon>Bacteria</taxon>
        <taxon>Candidatus Dojkabacteria</taxon>
    </lineage>
</organism>
<accession>A0A847ETD9</accession>
<protein>
    <submittedName>
        <fullName evidence="3">DUF1648 domain-containing protein</fullName>
    </submittedName>
</protein>